<comment type="subcellular location">
    <subcellularLocation>
        <location evidence="1">Membrane</location>
        <topology evidence="1">Multi-pass membrane protein</topology>
    </subcellularLocation>
</comment>
<feature type="transmembrane region" description="Helical" evidence="5">
    <location>
        <begin position="168"/>
        <end position="191"/>
    </location>
</feature>
<evidence type="ECO:0000256" key="1">
    <source>
        <dbReference type="ARBA" id="ARBA00004141"/>
    </source>
</evidence>
<dbReference type="SUPFAM" id="SSF81321">
    <property type="entry name" value="Family A G protein-coupled receptor-like"/>
    <property type="match status" value="1"/>
</dbReference>
<feature type="transmembrane region" description="Helical" evidence="5">
    <location>
        <begin position="128"/>
        <end position="148"/>
    </location>
</feature>
<evidence type="ECO:0000313" key="7">
    <source>
        <dbReference type="EMBL" id="PAA82390.1"/>
    </source>
</evidence>
<keyword evidence="3 5" id="KW-1133">Transmembrane helix</keyword>
<dbReference type="PANTHER" id="PTHR23112">
    <property type="entry name" value="G PROTEIN-COUPLED RECEPTOR 157-RELATED"/>
    <property type="match status" value="1"/>
</dbReference>
<feature type="transmembrane region" description="Helical" evidence="5">
    <location>
        <begin position="34"/>
        <end position="54"/>
    </location>
</feature>
<evidence type="ECO:0000259" key="6">
    <source>
        <dbReference type="PROSITE" id="PS50261"/>
    </source>
</evidence>
<evidence type="ECO:0000256" key="2">
    <source>
        <dbReference type="ARBA" id="ARBA00022692"/>
    </source>
</evidence>
<dbReference type="PANTHER" id="PTHR23112:SF43">
    <property type="entry name" value="CYCLIC AMP RECEPTOR-LIKE PROTEIN A"/>
    <property type="match status" value="1"/>
</dbReference>
<dbReference type="InterPro" id="IPR022343">
    <property type="entry name" value="GCR1-cAMP_receptor"/>
</dbReference>
<dbReference type="EMBL" id="NIVC01000474">
    <property type="protein sequence ID" value="PAA82390.1"/>
    <property type="molecule type" value="Genomic_DNA"/>
</dbReference>
<evidence type="ECO:0000256" key="3">
    <source>
        <dbReference type="ARBA" id="ARBA00022989"/>
    </source>
</evidence>
<keyword evidence="8" id="KW-1185">Reference proteome</keyword>
<gene>
    <name evidence="7" type="ORF">BOX15_Mlig030236g1</name>
</gene>
<feature type="transmembrane region" description="Helical" evidence="5">
    <location>
        <begin position="61"/>
        <end position="79"/>
    </location>
</feature>
<evidence type="ECO:0000313" key="8">
    <source>
        <dbReference type="Proteomes" id="UP000215902"/>
    </source>
</evidence>
<dbReference type="OrthoDB" id="100006at2759"/>
<feature type="transmembrane region" description="Helical" evidence="5">
    <location>
        <begin position="243"/>
        <end position="263"/>
    </location>
</feature>
<dbReference type="GO" id="GO:0004930">
    <property type="term" value="F:G protein-coupled receptor activity"/>
    <property type="evidence" value="ECO:0007669"/>
    <property type="project" value="TreeGrafter"/>
</dbReference>
<name>A0A267G8M2_9PLAT</name>
<dbReference type="PROSITE" id="PS50261">
    <property type="entry name" value="G_PROTEIN_RECEP_F2_4"/>
    <property type="match status" value="1"/>
</dbReference>
<dbReference type="Pfam" id="PF05462">
    <property type="entry name" value="Dicty_CAR"/>
    <property type="match status" value="1"/>
</dbReference>
<feature type="transmembrane region" description="Helical" evidence="5">
    <location>
        <begin position="275"/>
        <end position="296"/>
    </location>
</feature>
<dbReference type="GO" id="GO:0007189">
    <property type="term" value="P:adenylate cyclase-activating G protein-coupled receptor signaling pathway"/>
    <property type="evidence" value="ECO:0007669"/>
    <property type="project" value="TreeGrafter"/>
</dbReference>
<accession>A0A267G8M2</accession>
<dbReference type="AlphaFoldDB" id="A0A267G8M2"/>
<dbReference type="STRING" id="282301.A0A267G8M2"/>
<dbReference type="InterPro" id="IPR022596">
    <property type="entry name" value="GPR1/2/3_C"/>
</dbReference>
<evidence type="ECO:0000256" key="5">
    <source>
        <dbReference type="SAM" id="Phobius"/>
    </source>
</evidence>
<dbReference type="InterPro" id="IPR017981">
    <property type="entry name" value="GPCR_2-like_7TM"/>
</dbReference>
<dbReference type="PRINTS" id="PR02001">
    <property type="entry name" value="GCR1CAMPR"/>
</dbReference>
<sequence>MISNNETQEREECLLFPSEPDKCDAIIFIKRINASLSVISSLLLLFIIYIFKFYQKFSYRLIIYLTVAIFLDSGIYLLGHPQENSPICILEAFWLTYSDWNVLLWVASITVYLFFYTVKSTITDRFELLYVAVCFIAPLLPALLPLAKSGTYGPAGAWCWVTDTAWRMAVWFVPAIALLLGMLAAYAIILVRLRRDSLDGVGVGGGGGGGGGGAGWDAGGVDGASSDLAASAASVHREQVYPLLAYPCVFLALEMLPLANRISNAVNPDQPSFPLFILSAVSAPIIGTVNFFLFYLNPVVRKKATLAALMMRLRANRQEGSVIREYHQDTNGA</sequence>
<proteinExistence type="predicted"/>
<comment type="caution">
    <text evidence="7">The sequence shown here is derived from an EMBL/GenBank/DDBJ whole genome shotgun (WGS) entry which is preliminary data.</text>
</comment>
<keyword evidence="4 5" id="KW-0472">Membrane</keyword>
<dbReference type="Gene3D" id="1.20.1070.10">
    <property type="entry name" value="Rhodopsin 7-helix transmembrane proteins"/>
    <property type="match status" value="1"/>
</dbReference>
<reference evidence="7 8" key="1">
    <citation type="submission" date="2017-06" db="EMBL/GenBank/DDBJ databases">
        <title>A platform for efficient transgenesis in Macrostomum lignano, a flatworm model organism for stem cell research.</title>
        <authorList>
            <person name="Berezikov E."/>
        </authorList>
    </citation>
    <scope>NUCLEOTIDE SEQUENCE [LARGE SCALE GENOMIC DNA]</scope>
    <source>
        <strain evidence="7">DV1</strain>
        <tissue evidence="7">Whole organism</tissue>
    </source>
</reference>
<feature type="transmembrane region" description="Helical" evidence="5">
    <location>
        <begin position="99"/>
        <end position="116"/>
    </location>
</feature>
<dbReference type="GO" id="GO:0007166">
    <property type="term" value="P:cell surface receptor signaling pathway"/>
    <property type="evidence" value="ECO:0007669"/>
    <property type="project" value="InterPro"/>
</dbReference>
<protein>
    <recommendedName>
        <fullName evidence="6">G-protein coupled receptors family 2 profile 2 domain-containing protein</fullName>
    </recommendedName>
</protein>
<evidence type="ECO:0000256" key="4">
    <source>
        <dbReference type="ARBA" id="ARBA00023136"/>
    </source>
</evidence>
<organism evidence="7 8">
    <name type="scientific">Macrostomum lignano</name>
    <dbReference type="NCBI Taxonomy" id="282301"/>
    <lineage>
        <taxon>Eukaryota</taxon>
        <taxon>Metazoa</taxon>
        <taxon>Spiralia</taxon>
        <taxon>Lophotrochozoa</taxon>
        <taxon>Platyhelminthes</taxon>
        <taxon>Rhabditophora</taxon>
        <taxon>Macrostomorpha</taxon>
        <taxon>Macrostomida</taxon>
        <taxon>Macrostomidae</taxon>
        <taxon>Macrostomum</taxon>
    </lineage>
</organism>
<feature type="domain" description="G-protein coupled receptors family 2 profile 2" evidence="6">
    <location>
        <begin position="26"/>
        <end position="191"/>
    </location>
</feature>
<dbReference type="Pfam" id="PF11970">
    <property type="entry name" value="GPR_Gpa2_C"/>
    <property type="match status" value="1"/>
</dbReference>
<keyword evidence="2 5" id="KW-0812">Transmembrane</keyword>
<dbReference type="Proteomes" id="UP000215902">
    <property type="component" value="Unassembled WGS sequence"/>
</dbReference>
<dbReference type="GO" id="GO:0005886">
    <property type="term" value="C:plasma membrane"/>
    <property type="evidence" value="ECO:0007669"/>
    <property type="project" value="TreeGrafter"/>
</dbReference>